<evidence type="ECO:0000313" key="4">
    <source>
        <dbReference type="EMBL" id="TFH77637.1"/>
    </source>
</evidence>
<dbReference type="InterPro" id="IPR027385">
    <property type="entry name" value="Beta-barrel_OMP"/>
</dbReference>
<gene>
    <name evidence="4" type="ORF">EXN75_12325</name>
</gene>
<dbReference type="Pfam" id="PF13505">
    <property type="entry name" value="OMP_b-brl"/>
    <property type="match status" value="1"/>
</dbReference>
<dbReference type="Proteomes" id="UP000297872">
    <property type="component" value="Unassembled WGS sequence"/>
</dbReference>
<feature type="signal peptide" evidence="2">
    <location>
        <begin position="1"/>
        <end position="19"/>
    </location>
</feature>
<dbReference type="GeneID" id="302996063"/>
<evidence type="ECO:0000256" key="2">
    <source>
        <dbReference type="SAM" id="SignalP"/>
    </source>
</evidence>
<feature type="chain" id="PRO_5021477253" description="Outer membrane protein beta-barrel domain-containing protein" evidence="2">
    <location>
        <begin position="20"/>
        <end position="160"/>
    </location>
</feature>
<dbReference type="RefSeq" id="WP_118118883.1">
    <property type="nucleotide sequence ID" value="NZ_DAWCZC010000107.1"/>
</dbReference>
<accession>A0A4Y8VBZ3</accession>
<dbReference type="OrthoDB" id="945117at2"/>
<keyword evidence="5" id="KW-1185">Reference proteome</keyword>
<organism evidence="4 5">
    <name type="scientific">Segatella hominis</name>
    <dbReference type="NCBI Taxonomy" id="2518605"/>
    <lineage>
        <taxon>Bacteria</taxon>
        <taxon>Pseudomonadati</taxon>
        <taxon>Bacteroidota</taxon>
        <taxon>Bacteroidia</taxon>
        <taxon>Bacteroidales</taxon>
        <taxon>Prevotellaceae</taxon>
        <taxon>Segatella</taxon>
    </lineage>
</organism>
<dbReference type="EMBL" id="SGVY01000038">
    <property type="protein sequence ID" value="TFH77637.1"/>
    <property type="molecule type" value="Genomic_DNA"/>
</dbReference>
<evidence type="ECO:0000313" key="5">
    <source>
        <dbReference type="Proteomes" id="UP000297872"/>
    </source>
</evidence>
<protein>
    <recommendedName>
        <fullName evidence="3">Outer membrane protein beta-barrel domain-containing protein</fullName>
    </recommendedName>
</protein>
<dbReference type="AlphaFoldDB" id="A0A4Y8VBZ3"/>
<sequence length="160" mass="17195">MKKLAILCASLLLTVSANAQFEEGKVYCGASLSGLNLSYNGSSELNLGVQAKAGYLFADNLMAVGQLSYDHSGKDGVKDYFSVGVQGRYYIIQNGLYLGAGVKLAHTGSYNDVMPGVEVGYAFFLSRTVTIEPAIYYDQSFKNHSDFSTVGLRVGIGVYL</sequence>
<evidence type="ECO:0000259" key="3">
    <source>
        <dbReference type="Pfam" id="PF13505"/>
    </source>
</evidence>
<evidence type="ECO:0000256" key="1">
    <source>
        <dbReference type="ARBA" id="ARBA00022729"/>
    </source>
</evidence>
<keyword evidence="1 2" id="KW-0732">Signal</keyword>
<comment type="caution">
    <text evidence="4">The sequence shown here is derived from an EMBL/GenBank/DDBJ whole genome shotgun (WGS) entry which is preliminary data.</text>
</comment>
<name>A0A4Y8VBZ3_9BACT</name>
<proteinExistence type="predicted"/>
<reference evidence="4 5" key="1">
    <citation type="submission" date="2019-02" db="EMBL/GenBank/DDBJ databases">
        <title>Draft Genome Sequence of the Prevotella sp. BCRC 81118, Isolated from Human Feces.</title>
        <authorList>
            <person name="Huang C.-H."/>
        </authorList>
    </citation>
    <scope>NUCLEOTIDE SEQUENCE [LARGE SCALE GENOMIC DNA]</scope>
    <source>
        <strain evidence="4 5">BCRC 81118</strain>
    </source>
</reference>
<feature type="domain" description="Outer membrane protein beta-barrel" evidence="3">
    <location>
        <begin position="5"/>
        <end position="158"/>
    </location>
</feature>